<organism evidence="1 2">
    <name type="scientific">Phlebia brevispora</name>
    <dbReference type="NCBI Taxonomy" id="194682"/>
    <lineage>
        <taxon>Eukaryota</taxon>
        <taxon>Fungi</taxon>
        <taxon>Dikarya</taxon>
        <taxon>Basidiomycota</taxon>
        <taxon>Agaricomycotina</taxon>
        <taxon>Agaricomycetes</taxon>
        <taxon>Polyporales</taxon>
        <taxon>Meruliaceae</taxon>
        <taxon>Phlebia</taxon>
    </lineage>
</organism>
<evidence type="ECO:0000313" key="1">
    <source>
        <dbReference type="EMBL" id="KAJ3559540.1"/>
    </source>
</evidence>
<name>A0ACC1TEN5_9APHY</name>
<comment type="caution">
    <text evidence="1">The sequence shown here is derived from an EMBL/GenBank/DDBJ whole genome shotgun (WGS) entry which is preliminary data.</text>
</comment>
<gene>
    <name evidence="1" type="ORF">NM688_g283</name>
</gene>
<sequence length="99" mass="11482">MATPPTREAFLHLYSSTLRASRAFSSYNFRNYFLRRTRNVFREVQGETNPAKLSAFYNKQVEELAVLKRSAIVNQLYGGWRLVVEKDPPPTKLLERADS</sequence>
<accession>A0ACC1TEN5</accession>
<proteinExistence type="predicted"/>
<protein>
    <submittedName>
        <fullName evidence="1">Uncharacterized protein</fullName>
    </submittedName>
</protein>
<dbReference type="EMBL" id="JANHOG010000020">
    <property type="protein sequence ID" value="KAJ3559540.1"/>
    <property type="molecule type" value="Genomic_DNA"/>
</dbReference>
<evidence type="ECO:0000313" key="2">
    <source>
        <dbReference type="Proteomes" id="UP001148662"/>
    </source>
</evidence>
<reference evidence="1" key="1">
    <citation type="submission" date="2022-07" db="EMBL/GenBank/DDBJ databases">
        <title>Genome Sequence of Phlebia brevispora.</title>
        <authorList>
            <person name="Buettner E."/>
        </authorList>
    </citation>
    <scope>NUCLEOTIDE SEQUENCE</scope>
    <source>
        <strain evidence="1">MPL23</strain>
    </source>
</reference>
<keyword evidence="2" id="KW-1185">Reference proteome</keyword>
<dbReference type="Proteomes" id="UP001148662">
    <property type="component" value="Unassembled WGS sequence"/>
</dbReference>